<dbReference type="OrthoDB" id="4628204at2"/>
<name>A0A1H6L2T3_MYCRU</name>
<dbReference type="RefSeq" id="WP_083409113.1">
    <property type="nucleotide sequence ID" value="NZ_LT629971.1"/>
</dbReference>
<feature type="transmembrane region" description="Helical" evidence="1">
    <location>
        <begin position="92"/>
        <end position="116"/>
    </location>
</feature>
<keyword evidence="3" id="KW-1185">Reference proteome</keyword>
<keyword evidence="1" id="KW-0812">Transmembrane</keyword>
<dbReference type="Proteomes" id="UP000182915">
    <property type="component" value="Chromosome I"/>
</dbReference>
<accession>A0A1H6L2T3</accession>
<protein>
    <submittedName>
        <fullName evidence="2">Uncharacterized protein</fullName>
    </submittedName>
</protein>
<reference evidence="3" key="1">
    <citation type="submission" date="2016-10" db="EMBL/GenBank/DDBJ databases">
        <authorList>
            <person name="Varghese N."/>
            <person name="Submissions S."/>
        </authorList>
    </citation>
    <scope>NUCLEOTIDE SEQUENCE [LARGE SCALE GENOMIC DNA]</scope>
    <source>
        <strain evidence="3">DSM 45405</strain>
    </source>
</reference>
<evidence type="ECO:0000313" key="2">
    <source>
        <dbReference type="EMBL" id="SEH82464.1"/>
    </source>
</evidence>
<dbReference type="EMBL" id="LT629971">
    <property type="protein sequence ID" value="SEH82464.1"/>
    <property type="molecule type" value="Genomic_DNA"/>
</dbReference>
<keyword evidence="1" id="KW-0472">Membrane</keyword>
<dbReference type="AlphaFoldDB" id="A0A1H6L2T3"/>
<evidence type="ECO:0000256" key="1">
    <source>
        <dbReference type="SAM" id="Phobius"/>
    </source>
</evidence>
<keyword evidence="1" id="KW-1133">Transmembrane helix</keyword>
<dbReference type="STRING" id="370526.SAMN04489835_4575"/>
<proteinExistence type="predicted"/>
<organism evidence="2 3">
    <name type="scientific">Mycolicibacterium rutilum</name>
    <name type="common">Mycobacterium rutilum</name>
    <dbReference type="NCBI Taxonomy" id="370526"/>
    <lineage>
        <taxon>Bacteria</taxon>
        <taxon>Bacillati</taxon>
        <taxon>Actinomycetota</taxon>
        <taxon>Actinomycetes</taxon>
        <taxon>Mycobacteriales</taxon>
        <taxon>Mycobacteriaceae</taxon>
        <taxon>Mycolicibacterium</taxon>
    </lineage>
</organism>
<feature type="transmembrane region" description="Helical" evidence="1">
    <location>
        <begin position="58"/>
        <end position="80"/>
    </location>
</feature>
<sequence>MTVGSPYQYDNRLEDTAREWQKLQLAAIGFAGLCGVLSGGDSSRPRPRWLQEVGVVTAFGGLAMAVAAVLLVATVAHPVVRQPRASSAAISRLVMGITLTFIAVVLTAVAALTWWWPQPPSETPTAPKIEVTTSQGSVCGVPVPGRSGTVNLDASGEQVVIPLRRLLTLDVVEVC</sequence>
<gene>
    <name evidence="2" type="ORF">SAMN04489835_4575</name>
</gene>
<evidence type="ECO:0000313" key="3">
    <source>
        <dbReference type="Proteomes" id="UP000182915"/>
    </source>
</evidence>